<feature type="region of interest" description="Disordered" evidence="1">
    <location>
        <begin position="1"/>
        <end position="31"/>
    </location>
</feature>
<dbReference type="Proteomes" id="UP000606786">
    <property type="component" value="Unassembled WGS sequence"/>
</dbReference>
<organism evidence="2 3">
    <name type="scientific">Ceratitis capitata</name>
    <name type="common">Mediterranean fruit fly</name>
    <name type="synonym">Tephritis capitata</name>
    <dbReference type="NCBI Taxonomy" id="7213"/>
    <lineage>
        <taxon>Eukaryota</taxon>
        <taxon>Metazoa</taxon>
        <taxon>Ecdysozoa</taxon>
        <taxon>Arthropoda</taxon>
        <taxon>Hexapoda</taxon>
        <taxon>Insecta</taxon>
        <taxon>Pterygota</taxon>
        <taxon>Neoptera</taxon>
        <taxon>Endopterygota</taxon>
        <taxon>Diptera</taxon>
        <taxon>Brachycera</taxon>
        <taxon>Muscomorpha</taxon>
        <taxon>Tephritoidea</taxon>
        <taxon>Tephritidae</taxon>
        <taxon>Ceratitis</taxon>
        <taxon>Ceratitis</taxon>
    </lineage>
</organism>
<keyword evidence="3" id="KW-1185">Reference proteome</keyword>
<protein>
    <submittedName>
        <fullName evidence="2">(Mediterranean fruit fly) hypothetical protein</fullName>
    </submittedName>
</protein>
<proteinExistence type="predicted"/>
<sequence>MPVRLEGLEVYEQDTRRRPTKSKLRTEKSGYRLAKREGAERFHHDGIQWSVAAQSQLAKSASEPKPSPPLPQNKDAAMVRHVTN</sequence>
<dbReference type="AlphaFoldDB" id="A0A811UX37"/>
<reference evidence="2" key="1">
    <citation type="submission" date="2020-11" db="EMBL/GenBank/DDBJ databases">
        <authorList>
            <person name="Whitehead M."/>
        </authorList>
    </citation>
    <scope>NUCLEOTIDE SEQUENCE</scope>
    <source>
        <strain evidence="2">EGII</strain>
    </source>
</reference>
<name>A0A811UX37_CERCA</name>
<gene>
    <name evidence="2" type="ORF">CCAP1982_LOCUS11696</name>
</gene>
<comment type="caution">
    <text evidence="2">The sequence shown here is derived from an EMBL/GenBank/DDBJ whole genome shotgun (WGS) entry which is preliminary data.</text>
</comment>
<accession>A0A811UX37</accession>
<dbReference type="EMBL" id="CAJHJT010000034">
    <property type="protein sequence ID" value="CAD7003234.1"/>
    <property type="molecule type" value="Genomic_DNA"/>
</dbReference>
<evidence type="ECO:0000313" key="2">
    <source>
        <dbReference type="EMBL" id="CAD7003234.1"/>
    </source>
</evidence>
<feature type="region of interest" description="Disordered" evidence="1">
    <location>
        <begin position="54"/>
        <end position="84"/>
    </location>
</feature>
<evidence type="ECO:0000313" key="3">
    <source>
        <dbReference type="Proteomes" id="UP000606786"/>
    </source>
</evidence>
<evidence type="ECO:0000256" key="1">
    <source>
        <dbReference type="SAM" id="MobiDB-lite"/>
    </source>
</evidence>